<keyword evidence="7 10" id="KW-0472">Membrane</keyword>
<feature type="transmembrane region" description="Helical" evidence="10">
    <location>
        <begin position="44"/>
        <end position="61"/>
    </location>
</feature>
<protein>
    <recommendedName>
        <fullName evidence="3 9">Flagellar biosynthetic protein FliR</fullName>
    </recommendedName>
</protein>
<dbReference type="InterPro" id="IPR002010">
    <property type="entry name" value="T3SS_IM_R"/>
</dbReference>
<dbReference type="RefSeq" id="WP_193002088.1">
    <property type="nucleotide sequence ID" value="NZ_CP040449.1"/>
</dbReference>
<dbReference type="GO" id="GO:0044780">
    <property type="term" value="P:bacterial-type flagellum assembly"/>
    <property type="evidence" value="ECO:0007669"/>
    <property type="project" value="UniProtKB-UniRule"/>
</dbReference>
<proteinExistence type="inferred from homology"/>
<evidence type="ECO:0000256" key="5">
    <source>
        <dbReference type="ARBA" id="ARBA00022692"/>
    </source>
</evidence>
<dbReference type="EMBL" id="CP040449">
    <property type="protein sequence ID" value="QFI55896.1"/>
    <property type="molecule type" value="Genomic_DNA"/>
</dbReference>
<feature type="transmembrane region" description="Helical" evidence="10">
    <location>
        <begin position="175"/>
        <end position="202"/>
    </location>
</feature>
<evidence type="ECO:0000256" key="3">
    <source>
        <dbReference type="ARBA" id="ARBA00021717"/>
    </source>
</evidence>
<evidence type="ECO:0000256" key="1">
    <source>
        <dbReference type="ARBA" id="ARBA00002578"/>
    </source>
</evidence>
<dbReference type="KEGG" id="asim:FE240_15110"/>
<keyword evidence="5 10" id="KW-0812">Transmembrane</keyword>
<dbReference type="GO" id="GO:0005886">
    <property type="term" value="C:plasma membrane"/>
    <property type="evidence" value="ECO:0007669"/>
    <property type="project" value="UniProtKB-SubCell"/>
</dbReference>
<evidence type="ECO:0000256" key="6">
    <source>
        <dbReference type="ARBA" id="ARBA00022989"/>
    </source>
</evidence>
<feature type="transmembrane region" description="Helical" evidence="10">
    <location>
        <begin position="128"/>
        <end position="155"/>
    </location>
</feature>
<sequence length="260" mass="28273">MSALVTVSSAELTAWLGQWWWPFARLAATFWMLPIYGDGRVTPMVRLFLAFTISLGMAPMMKNMPAFDPFSLEAIVVTIEQIVFGLLFGLTVQLLFAVMTTTGQILAMQMGLAMAVMNDPQNGDSAPLISQLMLIFCTLLFLGIDGHLAVLDILVRSFQAWPPGASLYRLDLMGVVGLFGWCIGAALILALPVVIAMLMVNLTFGVMNRSAPSLNVFSLGFPMTLLLGLLTLSISVSGVPDRYLDLVTHVLDQLTGLVIR</sequence>
<evidence type="ECO:0000256" key="2">
    <source>
        <dbReference type="ARBA" id="ARBA00009772"/>
    </source>
</evidence>
<dbReference type="PRINTS" id="PR00953">
    <property type="entry name" value="TYPE3IMRPROT"/>
</dbReference>
<comment type="subcellular location">
    <subcellularLocation>
        <location evidence="10">Cell membrane</location>
        <topology evidence="10">Multi-pass membrane protein</topology>
    </subcellularLocation>
    <subcellularLocation>
        <location evidence="10">Bacterial flagellum basal body</location>
    </subcellularLocation>
</comment>
<keyword evidence="11" id="KW-0969">Cilium</keyword>
<evidence type="ECO:0000313" key="11">
    <source>
        <dbReference type="EMBL" id="QFI55896.1"/>
    </source>
</evidence>
<dbReference type="Proteomes" id="UP000594034">
    <property type="component" value="Chromosome"/>
</dbReference>
<dbReference type="InterPro" id="IPR006303">
    <property type="entry name" value="FliR"/>
</dbReference>
<evidence type="ECO:0000256" key="7">
    <source>
        <dbReference type="ARBA" id="ARBA00023136"/>
    </source>
</evidence>
<dbReference type="GO" id="GO:0006605">
    <property type="term" value="P:protein targeting"/>
    <property type="evidence" value="ECO:0007669"/>
    <property type="project" value="UniProtKB-UniRule"/>
</dbReference>
<feature type="transmembrane region" description="Helical" evidence="10">
    <location>
        <begin position="214"/>
        <end position="236"/>
    </location>
</feature>
<organism evidence="11 12">
    <name type="scientific">Aeromonas simiae</name>
    <dbReference type="NCBI Taxonomy" id="218936"/>
    <lineage>
        <taxon>Bacteria</taxon>
        <taxon>Pseudomonadati</taxon>
        <taxon>Pseudomonadota</taxon>
        <taxon>Gammaproteobacteria</taxon>
        <taxon>Aeromonadales</taxon>
        <taxon>Aeromonadaceae</taxon>
        <taxon>Aeromonas</taxon>
    </lineage>
</organism>
<dbReference type="NCBIfam" id="TIGR01400">
    <property type="entry name" value="fliR"/>
    <property type="match status" value="1"/>
</dbReference>
<keyword evidence="11" id="KW-0966">Cell projection</keyword>
<keyword evidence="4 10" id="KW-1003">Cell membrane</keyword>
<accession>A0A5J6WXP1</accession>
<dbReference type="AlphaFoldDB" id="A0A5J6WXP1"/>
<feature type="transmembrane region" description="Helical" evidence="10">
    <location>
        <begin position="20"/>
        <end position="37"/>
    </location>
</feature>
<evidence type="ECO:0000256" key="10">
    <source>
        <dbReference type="RuleBase" id="RU362071"/>
    </source>
</evidence>
<evidence type="ECO:0000256" key="4">
    <source>
        <dbReference type="ARBA" id="ARBA00022475"/>
    </source>
</evidence>
<feature type="transmembrane region" description="Helical" evidence="10">
    <location>
        <begin position="81"/>
        <end position="107"/>
    </location>
</feature>
<keyword evidence="11" id="KW-0282">Flagellum</keyword>
<gene>
    <name evidence="11" type="primary">fliR</name>
    <name evidence="11" type="ORF">FE240_15110</name>
</gene>
<comment type="function">
    <text evidence="1 10">Role in flagellar biosynthesis.</text>
</comment>
<evidence type="ECO:0000256" key="9">
    <source>
        <dbReference type="NCBIfam" id="TIGR01400"/>
    </source>
</evidence>
<name>A0A5J6WXP1_9GAMM</name>
<dbReference type="GO" id="GO:0009425">
    <property type="term" value="C:bacterial-type flagellum basal body"/>
    <property type="evidence" value="ECO:0007669"/>
    <property type="project" value="UniProtKB-SubCell"/>
</dbReference>
<dbReference type="PANTHER" id="PTHR30065:SF8">
    <property type="entry name" value="FLAGELLAR BIOSYNTHETIC PROTEIN FLIR"/>
    <property type="match status" value="1"/>
</dbReference>
<dbReference type="PANTHER" id="PTHR30065">
    <property type="entry name" value="FLAGELLAR BIOSYNTHETIC PROTEIN FLIR"/>
    <property type="match status" value="1"/>
</dbReference>
<comment type="similarity">
    <text evidence="2 10">Belongs to the FliR/MopE/SpaR family.</text>
</comment>
<evidence type="ECO:0000313" key="12">
    <source>
        <dbReference type="Proteomes" id="UP000594034"/>
    </source>
</evidence>
<dbReference type="Pfam" id="PF01311">
    <property type="entry name" value="Bac_export_1"/>
    <property type="match status" value="1"/>
</dbReference>
<keyword evidence="12" id="KW-1185">Reference proteome</keyword>
<reference evidence="11 12" key="1">
    <citation type="submission" date="2019-05" db="EMBL/GenBank/DDBJ databases">
        <title>OXA-830, a novel chromosomally encoded expanded-spectrum class D beta-lactamase in Aeromonas simiae.</title>
        <authorList>
            <person name="Zhou W."/>
            <person name="Chen Q."/>
        </authorList>
    </citation>
    <scope>NUCLEOTIDE SEQUENCE [LARGE SCALE GENOMIC DNA]</scope>
    <source>
        <strain evidence="11 12">A6</strain>
    </source>
</reference>
<keyword evidence="8 10" id="KW-0975">Bacterial flagellum</keyword>
<keyword evidence="6 10" id="KW-1133">Transmembrane helix</keyword>
<evidence type="ECO:0000256" key="8">
    <source>
        <dbReference type="ARBA" id="ARBA00023143"/>
    </source>
</evidence>